<sequence length="81" mass="8904">MGHAVDGIEPCAKSEQEDVQCMCGIEIETVAGKVTHVGVIPNSRCRLCTGVSDHDKYEIFRMGVPWGVIVCNICMLICDEY</sequence>
<evidence type="ECO:0000313" key="1">
    <source>
        <dbReference type="EMBL" id="NWJ44951.1"/>
    </source>
</evidence>
<evidence type="ECO:0000313" key="3">
    <source>
        <dbReference type="Proteomes" id="UP000521676"/>
    </source>
</evidence>
<proteinExistence type="predicted"/>
<gene>
    <name evidence="1" type="ORF">HXX08_03645</name>
    <name evidence="2" type="ORF">OZ401_000077</name>
</gene>
<dbReference type="AlphaFoldDB" id="A0A8T7M0L9"/>
<protein>
    <submittedName>
        <fullName evidence="1">Uncharacterized protein</fullName>
    </submittedName>
</protein>
<dbReference type="EMBL" id="CP128399">
    <property type="protein sequence ID" value="WJW66832.1"/>
    <property type="molecule type" value="Genomic_DNA"/>
</dbReference>
<name>A0A8T7M0L9_9CHLR</name>
<dbReference type="RefSeq" id="WP_341468725.1">
    <property type="nucleotide sequence ID" value="NZ_CP128399.1"/>
</dbReference>
<evidence type="ECO:0000313" key="4">
    <source>
        <dbReference type="Proteomes" id="UP001431572"/>
    </source>
</evidence>
<keyword evidence="4" id="KW-1185">Reference proteome</keyword>
<organism evidence="1 3">
    <name type="scientific">Candidatus Chlorohelix allophototropha</name>
    <dbReference type="NCBI Taxonomy" id="3003348"/>
    <lineage>
        <taxon>Bacteria</taxon>
        <taxon>Bacillati</taxon>
        <taxon>Chloroflexota</taxon>
        <taxon>Chloroflexia</taxon>
        <taxon>Candidatus Chloroheliales</taxon>
        <taxon>Candidatus Chloroheliaceae</taxon>
        <taxon>Candidatus Chlorohelix</taxon>
    </lineage>
</organism>
<evidence type="ECO:0000313" key="2">
    <source>
        <dbReference type="EMBL" id="WJW66832.1"/>
    </source>
</evidence>
<dbReference type="Proteomes" id="UP000521676">
    <property type="component" value="Unassembled WGS sequence"/>
</dbReference>
<reference evidence="1 3" key="1">
    <citation type="submission" date="2020-06" db="EMBL/GenBank/DDBJ databases">
        <title>Anoxygenic phototrophic Chloroflexota member uses a Type I reaction center.</title>
        <authorList>
            <person name="Tsuji J.M."/>
            <person name="Shaw N.A."/>
            <person name="Nagashima S."/>
            <person name="Venkiteswaran J."/>
            <person name="Schiff S.L."/>
            <person name="Hanada S."/>
            <person name="Tank M."/>
            <person name="Neufeld J.D."/>
        </authorList>
    </citation>
    <scope>NUCLEOTIDE SEQUENCE [LARGE SCALE GENOMIC DNA]</scope>
    <source>
        <strain evidence="1">L227-S17</strain>
    </source>
</reference>
<accession>A0A8T7M0L9</accession>
<dbReference type="Proteomes" id="UP001431572">
    <property type="component" value="Chromosome 1"/>
</dbReference>
<reference evidence="2" key="2">
    <citation type="journal article" date="2024" name="Nature">
        <title>Anoxygenic phototroph of the Chloroflexota uses a type I reaction centre.</title>
        <authorList>
            <person name="Tsuji J.M."/>
            <person name="Shaw N.A."/>
            <person name="Nagashima S."/>
            <person name="Venkiteswaran J.J."/>
            <person name="Schiff S.L."/>
            <person name="Watanabe T."/>
            <person name="Fukui M."/>
            <person name="Hanada S."/>
            <person name="Tank M."/>
            <person name="Neufeld J.D."/>
        </authorList>
    </citation>
    <scope>NUCLEOTIDE SEQUENCE</scope>
    <source>
        <strain evidence="2">L227-S17</strain>
    </source>
</reference>
<dbReference type="EMBL" id="JACATZ010000001">
    <property type="protein sequence ID" value="NWJ44951.1"/>
    <property type="molecule type" value="Genomic_DNA"/>
</dbReference>